<reference evidence="3" key="1">
    <citation type="journal article" date="2012" name="Nature">
        <title>The tomato genome sequence provides insights into fleshy fruit evolution.</title>
        <authorList>
            <consortium name="Tomato Genome Consortium"/>
        </authorList>
    </citation>
    <scope>NUCLEOTIDE SEQUENCE [LARGE SCALE GENOMIC DNA]</scope>
    <source>
        <strain evidence="3">cv. Heinz 1706</strain>
    </source>
</reference>
<dbReference type="Proteomes" id="UP000004994">
    <property type="component" value="Chromosome 5"/>
</dbReference>
<dbReference type="InParanoid" id="A0A3Q7GLE8"/>
<organism evidence="3">
    <name type="scientific">Solanum lycopersicum</name>
    <name type="common">Tomato</name>
    <name type="synonym">Lycopersicon esculentum</name>
    <dbReference type="NCBI Taxonomy" id="4081"/>
    <lineage>
        <taxon>Eukaryota</taxon>
        <taxon>Viridiplantae</taxon>
        <taxon>Streptophyta</taxon>
        <taxon>Embryophyta</taxon>
        <taxon>Tracheophyta</taxon>
        <taxon>Spermatophyta</taxon>
        <taxon>Magnoliopsida</taxon>
        <taxon>eudicotyledons</taxon>
        <taxon>Gunneridae</taxon>
        <taxon>Pentapetalae</taxon>
        <taxon>asterids</taxon>
        <taxon>lamiids</taxon>
        <taxon>Solanales</taxon>
        <taxon>Solanaceae</taxon>
        <taxon>Solanoideae</taxon>
        <taxon>Solaneae</taxon>
        <taxon>Solanum</taxon>
        <taxon>Solanum subgen. Lycopersicon</taxon>
    </lineage>
</organism>
<dbReference type="Pfam" id="PF07727">
    <property type="entry name" value="RVT_2"/>
    <property type="match status" value="1"/>
</dbReference>
<dbReference type="CDD" id="cd09272">
    <property type="entry name" value="RNase_HI_RT_Ty1"/>
    <property type="match status" value="1"/>
</dbReference>
<evidence type="ECO:0000259" key="2">
    <source>
        <dbReference type="Pfam" id="PF07727"/>
    </source>
</evidence>
<dbReference type="InterPro" id="IPR013103">
    <property type="entry name" value="RVT_2"/>
</dbReference>
<dbReference type="AlphaFoldDB" id="A0A3Q7GLE8"/>
<dbReference type="InterPro" id="IPR043502">
    <property type="entry name" value="DNA/RNA_pol_sf"/>
</dbReference>
<accession>A0A3Q7GLE8</accession>
<dbReference type="PANTHER" id="PTHR11439">
    <property type="entry name" value="GAG-POL-RELATED RETROTRANSPOSON"/>
    <property type="match status" value="1"/>
</dbReference>
<reference evidence="3" key="2">
    <citation type="submission" date="2019-01" db="UniProtKB">
        <authorList>
            <consortium name="EnsemblPlants"/>
        </authorList>
    </citation>
    <scope>IDENTIFICATION</scope>
    <source>
        <strain evidence="3">cv. Heinz 1706</strain>
    </source>
</reference>
<dbReference type="STRING" id="4081.A0A3Q7GLE8"/>
<sequence length="166" mass="18674">MSLFTLRHPRGLVIILLYVDDIVITGSSSHLISTITKAMYKYSKQKNLGPLRYFLGIEVLRTFSSLLLHLSKYTEELLTRAGIDESKTAPTPMAVRPPSTSDSHWANDKDDRRSTTGYILFLGPNLISWCTKEQTRVSRSSTEAEYRAMAAGVAEAMWLHHITDAL</sequence>
<dbReference type="OMA" id="DSHWAND"/>
<feature type="region of interest" description="Disordered" evidence="1">
    <location>
        <begin position="88"/>
        <end position="110"/>
    </location>
</feature>
<dbReference type="EnsemblPlants" id="Solyc05g041245.1.1">
    <property type="protein sequence ID" value="Solyc05g041245.1.1"/>
    <property type="gene ID" value="Solyc05g041245.1"/>
</dbReference>
<dbReference type="SUPFAM" id="SSF56672">
    <property type="entry name" value="DNA/RNA polymerases"/>
    <property type="match status" value="1"/>
</dbReference>
<evidence type="ECO:0000313" key="4">
    <source>
        <dbReference type="Proteomes" id="UP000004994"/>
    </source>
</evidence>
<dbReference type="Gramene" id="Solyc05g041245.1.1">
    <property type="protein sequence ID" value="Solyc05g041245.1.1"/>
    <property type="gene ID" value="Solyc05g041245.1"/>
</dbReference>
<keyword evidence="4" id="KW-1185">Reference proteome</keyword>
<evidence type="ECO:0000256" key="1">
    <source>
        <dbReference type="SAM" id="MobiDB-lite"/>
    </source>
</evidence>
<proteinExistence type="predicted"/>
<evidence type="ECO:0000313" key="3">
    <source>
        <dbReference type="EnsemblPlants" id="Solyc05g041245.1.1"/>
    </source>
</evidence>
<name>A0A3Q7GLE8_SOLLC</name>
<protein>
    <recommendedName>
        <fullName evidence="2">Reverse transcriptase Ty1/copia-type domain-containing protein</fullName>
    </recommendedName>
</protein>
<dbReference type="PANTHER" id="PTHR11439:SF467">
    <property type="entry name" value="INTEGRASE CATALYTIC DOMAIN-CONTAINING PROTEIN"/>
    <property type="match status" value="1"/>
</dbReference>
<feature type="domain" description="Reverse transcriptase Ty1/copia-type" evidence="2">
    <location>
        <begin position="10"/>
        <end position="93"/>
    </location>
</feature>